<organism evidence="1 2">
    <name type="scientific">Euroglyphus maynei</name>
    <name type="common">Mayne's house dust mite</name>
    <dbReference type="NCBI Taxonomy" id="6958"/>
    <lineage>
        <taxon>Eukaryota</taxon>
        <taxon>Metazoa</taxon>
        <taxon>Ecdysozoa</taxon>
        <taxon>Arthropoda</taxon>
        <taxon>Chelicerata</taxon>
        <taxon>Arachnida</taxon>
        <taxon>Acari</taxon>
        <taxon>Acariformes</taxon>
        <taxon>Sarcoptiformes</taxon>
        <taxon>Astigmata</taxon>
        <taxon>Psoroptidia</taxon>
        <taxon>Analgoidea</taxon>
        <taxon>Pyroglyphidae</taxon>
        <taxon>Pyroglyphinae</taxon>
        <taxon>Euroglyphus</taxon>
    </lineage>
</organism>
<gene>
    <name evidence="1" type="ORF">BLA29_006988</name>
</gene>
<protein>
    <submittedName>
        <fullName evidence="1">Uncharacterized protein</fullName>
    </submittedName>
</protein>
<evidence type="ECO:0000313" key="2">
    <source>
        <dbReference type="Proteomes" id="UP000194236"/>
    </source>
</evidence>
<accession>A0A1Y3BAH6</accession>
<evidence type="ECO:0000313" key="1">
    <source>
        <dbReference type="EMBL" id="OTF76893.1"/>
    </source>
</evidence>
<comment type="caution">
    <text evidence="1">The sequence shown here is derived from an EMBL/GenBank/DDBJ whole genome shotgun (WGS) entry which is preliminary data.</text>
</comment>
<name>A0A1Y3BAH6_EURMA</name>
<dbReference type="AlphaFoldDB" id="A0A1Y3BAH6"/>
<dbReference type="EMBL" id="MUJZ01035308">
    <property type="protein sequence ID" value="OTF76893.1"/>
    <property type="molecule type" value="Genomic_DNA"/>
</dbReference>
<sequence length="60" mass="7154">MSWKIRWEEIEQINLERSNYDFDHEVWDNDDESNSIKTVMNSVVTGIYKGNQVVIKKLHA</sequence>
<reference evidence="1 2" key="1">
    <citation type="submission" date="2017-03" db="EMBL/GenBank/DDBJ databases">
        <title>Genome Survey of Euroglyphus maynei.</title>
        <authorList>
            <person name="Arlian L.G."/>
            <person name="Morgan M.S."/>
            <person name="Rider S.D."/>
        </authorList>
    </citation>
    <scope>NUCLEOTIDE SEQUENCE [LARGE SCALE GENOMIC DNA]</scope>
    <source>
        <strain evidence="1">Arlian Lab</strain>
        <tissue evidence="1">Whole body</tissue>
    </source>
</reference>
<dbReference type="Proteomes" id="UP000194236">
    <property type="component" value="Unassembled WGS sequence"/>
</dbReference>
<keyword evidence="2" id="KW-1185">Reference proteome</keyword>
<proteinExistence type="predicted"/>